<evidence type="ECO:0000259" key="1">
    <source>
        <dbReference type="PROSITE" id="PS50004"/>
    </source>
</evidence>
<proteinExistence type="predicted"/>
<feature type="domain" description="C2" evidence="1">
    <location>
        <begin position="4"/>
        <end position="140"/>
    </location>
</feature>
<dbReference type="Proteomes" id="UP000735302">
    <property type="component" value="Unassembled WGS sequence"/>
</dbReference>
<reference evidence="2 3" key="1">
    <citation type="journal article" date="2021" name="Elife">
        <title>Chloroplast acquisition without the gene transfer in kleptoplastic sea slugs, Plakobranchus ocellatus.</title>
        <authorList>
            <person name="Maeda T."/>
            <person name="Takahashi S."/>
            <person name="Yoshida T."/>
            <person name="Shimamura S."/>
            <person name="Takaki Y."/>
            <person name="Nagai Y."/>
            <person name="Toyoda A."/>
            <person name="Suzuki Y."/>
            <person name="Arimoto A."/>
            <person name="Ishii H."/>
            <person name="Satoh N."/>
            <person name="Nishiyama T."/>
            <person name="Hasebe M."/>
            <person name="Maruyama T."/>
            <person name="Minagawa J."/>
            <person name="Obokata J."/>
            <person name="Shigenobu S."/>
        </authorList>
    </citation>
    <scope>NUCLEOTIDE SEQUENCE [LARGE SCALE GENOMIC DNA]</scope>
</reference>
<gene>
    <name evidence="2" type="ORF">PoB_003172600</name>
</gene>
<dbReference type="InterPro" id="IPR000008">
    <property type="entry name" value="C2_dom"/>
</dbReference>
<dbReference type="SMART" id="SM00239">
    <property type="entry name" value="C2"/>
    <property type="match status" value="1"/>
</dbReference>
<dbReference type="PANTHER" id="PTHR46129:SF2">
    <property type="entry name" value="SYNAPTOTAGMIN 14, ISOFORM D"/>
    <property type="match status" value="1"/>
</dbReference>
<dbReference type="PANTHER" id="PTHR46129">
    <property type="entry name" value="SYNAPTOTAGMIN 14, ISOFORM D"/>
    <property type="match status" value="1"/>
</dbReference>
<dbReference type="AlphaFoldDB" id="A0AAV4AF00"/>
<protein>
    <submittedName>
        <fullName evidence="2">Synaptotagmin-4-like protein</fullName>
    </submittedName>
</protein>
<name>A0AAV4AF00_9GAST</name>
<organism evidence="2 3">
    <name type="scientific">Plakobranchus ocellatus</name>
    <dbReference type="NCBI Taxonomy" id="259542"/>
    <lineage>
        <taxon>Eukaryota</taxon>
        <taxon>Metazoa</taxon>
        <taxon>Spiralia</taxon>
        <taxon>Lophotrochozoa</taxon>
        <taxon>Mollusca</taxon>
        <taxon>Gastropoda</taxon>
        <taxon>Heterobranchia</taxon>
        <taxon>Euthyneura</taxon>
        <taxon>Panpulmonata</taxon>
        <taxon>Sacoglossa</taxon>
        <taxon>Placobranchoidea</taxon>
        <taxon>Plakobranchidae</taxon>
        <taxon>Plakobranchus</taxon>
    </lineage>
</organism>
<dbReference type="SUPFAM" id="SSF49562">
    <property type="entry name" value="C2 domain (Calcium/lipid-binding domain, CaLB)"/>
    <property type="match status" value="1"/>
</dbReference>
<dbReference type="InterPro" id="IPR035892">
    <property type="entry name" value="C2_domain_sf"/>
</dbReference>
<dbReference type="PROSITE" id="PS50004">
    <property type="entry name" value="C2"/>
    <property type="match status" value="1"/>
</dbReference>
<accession>A0AAV4AF00</accession>
<dbReference type="InterPro" id="IPR043541">
    <property type="entry name" value="SYT14/14L/16"/>
</dbReference>
<keyword evidence="3" id="KW-1185">Reference proteome</keyword>
<dbReference type="Gene3D" id="2.60.40.150">
    <property type="entry name" value="C2 domain"/>
    <property type="match status" value="1"/>
</dbReference>
<dbReference type="GO" id="GO:0005543">
    <property type="term" value="F:phospholipid binding"/>
    <property type="evidence" value="ECO:0007669"/>
    <property type="project" value="TreeGrafter"/>
</dbReference>
<dbReference type="Pfam" id="PF00168">
    <property type="entry name" value="C2"/>
    <property type="match status" value="1"/>
</dbReference>
<comment type="caution">
    <text evidence="2">The sequence shown here is derived from an EMBL/GenBank/DDBJ whole genome shotgun (WGS) entry which is preliminary data.</text>
</comment>
<evidence type="ECO:0000313" key="3">
    <source>
        <dbReference type="Proteomes" id="UP000735302"/>
    </source>
</evidence>
<dbReference type="EMBL" id="BLXT01003747">
    <property type="protein sequence ID" value="GFO05221.1"/>
    <property type="molecule type" value="Genomic_DNA"/>
</dbReference>
<sequence>MLLDLGHLQLDLLLDSRQCKLNVGVAQARGLPSQHLTGAPDPYVRITIWQFGQVVNQFQTAVQKNTTNPVYNETFDAQVNVKTKALSHTRIVFSVHDRDRLRGDPLLGLVLMGLGATEESVIEHWDEAMVGNGRRVCRWHYIMEKGETQDS</sequence>
<evidence type="ECO:0000313" key="2">
    <source>
        <dbReference type="EMBL" id="GFO05221.1"/>
    </source>
</evidence>